<gene>
    <name evidence="3" type="ORF">ERS137966_01481</name>
</gene>
<dbReference type="InterPro" id="IPR003615">
    <property type="entry name" value="HNH_nuc"/>
</dbReference>
<dbReference type="InterPro" id="IPR046921">
    <property type="entry name" value="ABC-3C_CTD11"/>
</dbReference>
<reference evidence="3 4" key="1">
    <citation type="submission" date="2015-03" db="EMBL/GenBank/DDBJ databases">
        <authorList>
            <consortium name="Pathogen Informatics"/>
            <person name="Murphy D."/>
        </authorList>
    </citation>
    <scope>NUCLEOTIDE SEQUENCE [LARGE SCALE GENOMIC DNA]</scope>
    <source>
        <strain evidence="3 4">IP08791</strain>
    </source>
</reference>
<dbReference type="EMBL" id="CQEH01000005">
    <property type="protein sequence ID" value="CNK85900.1"/>
    <property type="molecule type" value="Genomic_DNA"/>
</dbReference>
<dbReference type="Proteomes" id="UP000038647">
    <property type="component" value="Unassembled WGS sequence"/>
</dbReference>
<evidence type="ECO:0000259" key="1">
    <source>
        <dbReference type="Pfam" id="PF13391"/>
    </source>
</evidence>
<feature type="domain" description="ABC-three component systems C-terminal" evidence="2">
    <location>
        <begin position="117"/>
        <end position="255"/>
    </location>
</feature>
<dbReference type="Pfam" id="PF13391">
    <property type="entry name" value="HNH_2"/>
    <property type="match status" value="1"/>
</dbReference>
<sequence>MAQQVIRSDVNDTLKMSLLCEVQGFCPLCRRSLVVKRGPKVVRVFDVAHIYPLNPSVADKKLLENEELLSLNIDSEDNFIALCKECHKIYDTKKTVDEYRNLVSIKKAINKMKILSQTWDKQTLHKDIAKVSEHISKLNNDDILKTELSFEALMLSEKNDNSLGVINEVKISQYIKYFFIPIKEALKQLEREEEAKSYFICSQVKSYFLLLAIQKYSQSEIFEHMSEWFMINTGINDRAKAEVLVSYFVQNCEIFSKC</sequence>
<proteinExistence type="predicted"/>
<evidence type="ECO:0000313" key="4">
    <source>
        <dbReference type="Proteomes" id="UP000038647"/>
    </source>
</evidence>
<protein>
    <recommendedName>
        <fullName evidence="5">HNH endonuclease</fullName>
    </recommendedName>
</protein>
<dbReference type="Pfam" id="PF20277">
    <property type="entry name" value="CTD11"/>
    <property type="match status" value="1"/>
</dbReference>
<comment type="caution">
    <text evidence="3">The sequence shown here is derived from an EMBL/GenBank/DDBJ whole genome shotgun (WGS) entry which is preliminary data.</text>
</comment>
<keyword evidence="4" id="KW-1185">Reference proteome</keyword>
<name>A0ABM9SRW3_YERAL</name>
<evidence type="ECO:0000259" key="2">
    <source>
        <dbReference type="Pfam" id="PF20277"/>
    </source>
</evidence>
<accession>A0ABM9SRW3</accession>
<feature type="domain" description="HNH nuclease" evidence="1">
    <location>
        <begin position="39"/>
        <end position="92"/>
    </location>
</feature>
<organism evidence="3 4">
    <name type="scientific">Yersinia aldovae</name>
    <dbReference type="NCBI Taxonomy" id="29483"/>
    <lineage>
        <taxon>Bacteria</taxon>
        <taxon>Pseudomonadati</taxon>
        <taxon>Pseudomonadota</taxon>
        <taxon>Gammaproteobacteria</taxon>
        <taxon>Enterobacterales</taxon>
        <taxon>Yersiniaceae</taxon>
        <taxon>Yersinia</taxon>
    </lineage>
</organism>
<dbReference type="RefSeq" id="WP_082167827.1">
    <property type="nucleotide sequence ID" value="NZ_CQCP01000004.1"/>
</dbReference>
<evidence type="ECO:0008006" key="5">
    <source>
        <dbReference type="Google" id="ProtNLM"/>
    </source>
</evidence>
<evidence type="ECO:0000313" key="3">
    <source>
        <dbReference type="EMBL" id="CNK85900.1"/>
    </source>
</evidence>